<feature type="domain" description="IraD/Gp25-like" evidence="1">
    <location>
        <begin position="29"/>
        <end position="122"/>
    </location>
</feature>
<dbReference type="InterPro" id="IPR007048">
    <property type="entry name" value="IraD/Gp25-like"/>
</dbReference>
<reference evidence="2 3" key="1">
    <citation type="submission" date="2023-09" db="EMBL/GenBank/DDBJ databases">
        <authorList>
            <person name="Rey-Velasco X."/>
        </authorList>
    </citation>
    <scope>NUCLEOTIDE SEQUENCE [LARGE SCALE GENOMIC DNA]</scope>
    <source>
        <strain evidence="2 3">F225</strain>
    </source>
</reference>
<accession>A0ABU3DTH2</accession>
<comment type="caution">
    <text evidence="2">The sequence shown here is derived from an EMBL/GenBank/DDBJ whole genome shotgun (WGS) entry which is preliminary data.</text>
</comment>
<dbReference type="SUPFAM" id="SSF160719">
    <property type="entry name" value="gpW/gp25-like"/>
    <property type="match status" value="1"/>
</dbReference>
<evidence type="ECO:0000259" key="1">
    <source>
        <dbReference type="Pfam" id="PF04965"/>
    </source>
</evidence>
<dbReference type="Pfam" id="PF04965">
    <property type="entry name" value="GPW_gp25"/>
    <property type="match status" value="1"/>
</dbReference>
<gene>
    <name evidence="2" type="ORF">RM541_11585</name>
</gene>
<proteinExistence type="predicted"/>
<evidence type="ECO:0000313" key="3">
    <source>
        <dbReference type="Proteomes" id="UP001253848"/>
    </source>
</evidence>
<sequence length="141" mass="16552">MERDKAYLGTGWSFPPAFDKISKTVRLVSAENDIAESLEILLSTSLGERVMQPEYGCNLKDYQFESIDNSFLGFIKDLVERAILYYEPRIRLERVEVTEADSFELFEGLVKIDVTYQIESSNTRFNYVYDFYLREADRQNR</sequence>
<protein>
    <submittedName>
        <fullName evidence="2">GPW/gp25 family protein</fullName>
    </submittedName>
</protein>
<organism evidence="2 3">
    <name type="scientific">Autumnicola psychrophila</name>
    <dbReference type="NCBI Taxonomy" id="3075592"/>
    <lineage>
        <taxon>Bacteria</taxon>
        <taxon>Pseudomonadati</taxon>
        <taxon>Bacteroidota</taxon>
        <taxon>Flavobacteriia</taxon>
        <taxon>Flavobacteriales</taxon>
        <taxon>Flavobacteriaceae</taxon>
        <taxon>Autumnicola</taxon>
    </lineage>
</organism>
<dbReference type="RefSeq" id="WP_311500312.1">
    <property type="nucleotide sequence ID" value="NZ_JAVRHN010000008.1"/>
</dbReference>
<evidence type="ECO:0000313" key="2">
    <source>
        <dbReference type="EMBL" id="MDT0687007.1"/>
    </source>
</evidence>
<dbReference type="EMBL" id="JAVRHN010000008">
    <property type="protein sequence ID" value="MDT0687007.1"/>
    <property type="molecule type" value="Genomic_DNA"/>
</dbReference>
<dbReference type="Gene3D" id="3.10.450.40">
    <property type="match status" value="1"/>
</dbReference>
<name>A0ABU3DTH2_9FLAO</name>
<dbReference type="Proteomes" id="UP001253848">
    <property type="component" value="Unassembled WGS sequence"/>
</dbReference>
<keyword evidence="3" id="KW-1185">Reference proteome</keyword>